<proteinExistence type="predicted"/>
<dbReference type="PROSITE" id="PS51318">
    <property type="entry name" value="TAT"/>
    <property type="match status" value="1"/>
</dbReference>
<comment type="caution">
    <text evidence="5">The sequence shown here is derived from an EMBL/GenBank/DDBJ whole genome shotgun (WGS) entry which is preliminary data.</text>
</comment>
<keyword evidence="2" id="KW-0812">Transmembrane</keyword>
<accession>A0A2T0US87</accession>
<feature type="compositionally biased region" description="Low complexity" evidence="1">
    <location>
        <begin position="405"/>
        <end position="423"/>
    </location>
</feature>
<feature type="domain" description="Choice-of-anchor A" evidence="4">
    <location>
        <begin position="50"/>
        <end position="358"/>
    </location>
</feature>
<feature type="signal peptide" evidence="3">
    <location>
        <begin position="1"/>
        <end position="43"/>
    </location>
</feature>
<evidence type="ECO:0000259" key="4">
    <source>
        <dbReference type="Pfam" id="PF20597"/>
    </source>
</evidence>
<feature type="transmembrane region" description="Helical" evidence="2">
    <location>
        <begin position="438"/>
        <end position="459"/>
    </location>
</feature>
<dbReference type="InterPro" id="IPR026588">
    <property type="entry name" value="Choice_anch_A"/>
</dbReference>
<reference evidence="5 6" key="1">
    <citation type="submission" date="2018-03" db="EMBL/GenBank/DDBJ databases">
        <title>Genomic Encyclopedia of Type Strains, Phase III (KMG-III): the genomes of soil and plant-associated and newly described type strains.</title>
        <authorList>
            <person name="Whitman W."/>
        </authorList>
    </citation>
    <scope>NUCLEOTIDE SEQUENCE [LARGE SCALE GENOMIC DNA]</scope>
    <source>
        <strain evidence="5 6">CGMCC 4.7067</strain>
    </source>
</reference>
<dbReference type="NCBIfam" id="TIGR04215">
    <property type="entry name" value="choice_anch_A"/>
    <property type="match status" value="1"/>
</dbReference>
<evidence type="ECO:0000313" key="6">
    <source>
        <dbReference type="Proteomes" id="UP000238176"/>
    </source>
</evidence>
<keyword evidence="3" id="KW-0732">Signal</keyword>
<dbReference type="InterPro" id="IPR006311">
    <property type="entry name" value="TAT_signal"/>
</dbReference>
<dbReference type="AlphaFoldDB" id="A0A2T0US87"/>
<name>A0A2T0US87_9ACTN</name>
<evidence type="ECO:0000256" key="1">
    <source>
        <dbReference type="SAM" id="MobiDB-lite"/>
    </source>
</evidence>
<feature type="region of interest" description="Disordered" evidence="1">
    <location>
        <begin position="370"/>
        <end position="435"/>
    </location>
</feature>
<dbReference type="Proteomes" id="UP000238176">
    <property type="component" value="Unassembled WGS sequence"/>
</dbReference>
<protein>
    <submittedName>
        <fullName evidence="5">Choice-of-anchor A domain-containing protein</fullName>
    </submittedName>
</protein>
<dbReference type="EMBL" id="PVTJ01000002">
    <property type="protein sequence ID" value="PRY60795.1"/>
    <property type="molecule type" value="Genomic_DNA"/>
</dbReference>
<gene>
    <name evidence="5" type="ORF">B0I28_102407</name>
</gene>
<keyword evidence="2" id="KW-0472">Membrane</keyword>
<evidence type="ECO:0000313" key="5">
    <source>
        <dbReference type="EMBL" id="PRY60795.1"/>
    </source>
</evidence>
<sequence length="468" mass="47760">MHLKTRGRRARRLSLAGAATLTAAAAATAIAFNAAGTAPTAQAATVTYDPLAPALDFNSFVENETTLVSTESEGPVATGGNLVVKGSYNVNIHEAGTFIAPGDAEQSGLVVGGRVDWTQDPATSVVQVHNYVKIGDLTGSDALNTDSNNASVNTHVVADGAGYNSTPRIELDTQEPLSSVESSPIDFAAAFAQLRANASDLYACDAHEVEMKNDRMTVIPKGEVQPGTQIRITLEPGVTNVLNVTGEDLNNMTELVFANQPTADTPLLINVDTSGTGGEMDWFVKNQPGAGGGNGAPYMLWNFNDTSHLTLTGGDTVEGSILAPDADYTDLSASNVEGQIIAKNAVHGDIGFSGGEIHQFPFAAELACEDDVPPSTNATTDAPTTDTPSSDAPTSDGPTSGGPTTGDATSDTGSPSGGTDSTTSGGGFSPLATTGSSLGPIAFGAAALILLGTGAVVAASMRRKRRES</sequence>
<dbReference type="RefSeq" id="WP_106362976.1">
    <property type="nucleotide sequence ID" value="NZ_PVTJ01000002.1"/>
</dbReference>
<dbReference type="OrthoDB" id="3404418at2"/>
<organism evidence="5 6">
    <name type="scientific">Glycomyces artemisiae</name>
    <dbReference type="NCBI Taxonomy" id="1076443"/>
    <lineage>
        <taxon>Bacteria</taxon>
        <taxon>Bacillati</taxon>
        <taxon>Actinomycetota</taxon>
        <taxon>Actinomycetes</taxon>
        <taxon>Glycomycetales</taxon>
        <taxon>Glycomycetaceae</taxon>
        <taxon>Glycomyces</taxon>
    </lineage>
</organism>
<evidence type="ECO:0000256" key="3">
    <source>
        <dbReference type="SAM" id="SignalP"/>
    </source>
</evidence>
<evidence type="ECO:0000256" key="2">
    <source>
        <dbReference type="SAM" id="Phobius"/>
    </source>
</evidence>
<keyword evidence="2" id="KW-1133">Transmembrane helix</keyword>
<dbReference type="Pfam" id="PF20597">
    <property type="entry name" value="pAdhesive_15"/>
    <property type="match status" value="1"/>
</dbReference>
<feature type="chain" id="PRO_5015432587" evidence="3">
    <location>
        <begin position="44"/>
        <end position="468"/>
    </location>
</feature>
<keyword evidence="6" id="KW-1185">Reference proteome</keyword>
<feature type="compositionally biased region" description="Low complexity" evidence="1">
    <location>
        <begin position="373"/>
        <end position="398"/>
    </location>
</feature>